<dbReference type="Gene3D" id="2.40.30.10">
    <property type="entry name" value="Translation factors"/>
    <property type="match status" value="1"/>
</dbReference>
<dbReference type="Pfam" id="PF00970">
    <property type="entry name" value="FAD_binding_6"/>
    <property type="match status" value="1"/>
</dbReference>
<dbReference type="PROSITE" id="PS00197">
    <property type="entry name" value="2FE2S_FER_1"/>
    <property type="match status" value="1"/>
</dbReference>
<dbReference type="GO" id="GO:0015049">
    <property type="term" value="F:methane monooxygenase [NAD(P)H] activity"/>
    <property type="evidence" value="ECO:0007669"/>
    <property type="project" value="UniProtKB-EC"/>
</dbReference>
<gene>
    <name evidence="4" type="primary">mmoC</name>
    <name evidence="4" type="ORF">MECH1_V1_2709</name>
</gene>
<protein>
    <submittedName>
        <fullName evidence="4">Methane monooxygenase component C</fullName>
        <ecNumber evidence="4">1.14.13.25</ecNumber>
    </submittedName>
</protein>
<proteinExistence type="predicted"/>
<dbReference type="PANTHER" id="PTHR47354:SF5">
    <property type="entry name" value="PROTEIN RFBI"/>
    <property type="match status" value="1"/>
</dbReference>
<dbReference type="PRINTS" id="PR00410">
    <property type="entry name" value="PHEHYDRXLASE"/>
</dbReference>
<dbReference type="InterPro" id="IPR006058">
    <property type="entry name" value="2Fe2S_fd_BS"/>
</dbReference>
<dbReference type="Pfam" id="PF00175">
    <property type="entry name" value="NAD_binding_1"/>
    <property type="match status" value="1"/>
</dbReference>
<dbReference type="InterPro" id="IPR001433">
    <property type="entry name" value="OxRdtase_FAD/NAD-bd"/>
</dbReference>
<dbReference type="EMBL" id="OZ026884">
    <property type="protein sequence ID" value="CAL1241485.1"/>
    <property type="molecule type" value="Genomic_DNA"/>
</dbReference>
<dbReference type="InterPro" id="IPR050415">
    <property type="entry name" value="MRET"/>
</dbReference>
<dbReference type="Proteomes" id="UP001497493">
    <property type="component" value="Chromosome"/>
</dbReference>
<dbReference type="PROSITE" id="PS51384">
    <property type="entry name" value="FAD_FR"/>
    <property type="match status" value="1"/>
</dbReference>
<dbReference type="InterPro" id="IPR017927">
    <property type="entry name" value="FAD-bd_FR_type"/>
</dbReference>
<dbReference type="SUPFAM" id="SSF52343">
    <property type="entry name" value="Ferredoxin reductase-like, C-terminal NADP-linked domain"/>
    <property type="match status" value="1"/>
</dbReference>
<keyword evidence="4" id="KW-0503">Monooxygenase</keyword>
<keyword evidence="5" id="KW-1185">Reference proteome</keyword>
<dbReference type="InterPro" id="IPR039261">
    <property type="entry name" value="FNR_nucleotide-bd"/>
</dbReference>
<dbReference type="Gene3D" id="3.40.50.80">
    <property type="entry name" value="Nucleotide-binding domain of ferredoxin-NADP reductase (FNR) module"/>
    <property type="match status" value="1"/>
</dbReference>
<accession>A0ABM9NLH3</accession>
<dbReference type="InterPro" id="IPR012675">
    <property type="entry name" value="Beta-grasp_dom_sf"/>
</dbReference>
<organism evidence="4 5">
    <name type="scientific">Candidatus Methylocalor cossyra</name>
    <dbReference type="NCBI Taxonomy" id="3108543"/>
    <lineage>
        <taxon>Bacteria</taxon>
        <taxon>Pseudomonadati</taxon>
        <taxon>Pseudomonadota</taxon>
        <taxon>Gammaproteobacteria</taxon>
        <taxon>Methylococcales</taxon>
        <taxon>Methylococcaceae</taxon>
        <taxon>Candidatus Methylocalor</taxon>
    </lineage>
</organism>
<dbReference type="PANTHER" id="PTHR47354">
    <property type="entry name" value="NADH OXIDOREDUCTASE HCR"/>
    <property type="match status" value="1"/>
</dbReference>
<evidence type="ECO:0000256" key="1">
    <source>
        <dbReference type="ARBA" id="ARBA00034078"/>
    </source>
</evidence>
<dbReference type="Pfam" id="PF00111">
    <property type="entry name" value="Fer2"/>
    <property type="match status" value="1"/>
</dbReference>
<dbReference type="Gene3D" id="3.10.20.30">
    <property type="match status" value="1"/>
</dbReference>
<dbReference type="SUPFAM" id="SSF63380">
    <property type="entry name" value="Riboflavin synthase domain-like"/>
    <property type="match status" value="1"/>
</dbReference>
<comment type="cofactor">
    <cofactor evidence="1">
        <name>[2Fe-2S] cluster</name>
        <dbReference type="ChEBI" id="CHEBI:190135"/>
    </cofactor>
</comment>
<dbReference type="PROSITE" id="PS51085">
    <property type="entry name" value="2FE2S_FER_2"/>
    <property type="match status" value="1"/>
</dbReference>
<feature type="domain" description="2Fe-2S ferredoxin-type" evidence="2">
    <location>
        <begin position="4"/>
        <end position="94"/>
    </location>
</feature>
<dbReference type="InterPro" id="IPR017938">
    <property type="entry name" value="Riboflavin_synthase-like_b-brl"/>
</dbReference>
<feature type="domain" description="FAD-binding FR-type" evidence="3">
    <location>
        <begin position="102"/>
        <end position="207"/>
    </location>
</feature>
<dbReference type="EC" id="1.14.13.25" evidence="4"/>
<dbReference type="InterPro" id="IPR008333">
    <property type="entry name" value="Cbr1-like_FAD-bd_dom"/>
</dbReference>
<dbReference type="CDD" id="cd00207">
    <property type="entry name" value="fer2"/>
    <property type="match status" value="1"/>
</dbReference>
<dbReference type="RefSeq" id="WP_348757995.1">
    <property type="nucleotide sequence ID" value="NZ_OZ026884.1"/>
</dbReference>
<dbReference type="InterPro" id="IPR036010">
    <property type="entry name" value="2Fe-2S_ferredoxin-like_sf"/>
</dbReference>
<dbReference type="InterPro" id="IPR001709">
    <property type="entry name" value="Flavoprot_Pyr_Nucl_cyt_Rdtase"/>
</dbReference>
<dbReference type="PRINTS" id="PR00371">
    <property type="entry name" value="FPNCR"/>
</dbReference>
<sequence length="342" mass="36543">MTQHAIEITTRDGRRVSFTCPEDQSLLAAAEAAGIALPALCREGGCGACLATCTGGDYRLGEHNPAALPAASGATLLCRTYPRSSMTLTAPYDYARIRFQALSPRPAQIVALERVAHRTRRLLLHLPPEDGGSLAAEFEPGQCMALAVPGRGLSRPYSLANAPNFEGELEFLIRLQPGGRFSAYLEQDARPGQYLEVVGPSGSFGLDGRSPRPRCFVAGGTGLSPFLSMLRRAAEWGEDHPTRLYFGVNREEELFLIAELERLGRCLPGLKVTLCVAQPGAAWDGFRGTAVAALRADLARGMPAMDLYLCGPPGMVEAATAVAGEFGIPPERLISERFVASA</sequence>
<name>A0ABM9NLH3_9GAMM</name>
<evidence type="ECO:0000313" key="4">
    <source>
        <dbReference type="EMBL" id="CAL1241485.1"/>
    </source>
</evidence>
<evidence type="ECO:0000259" key="2">
    <source>
        <dbReference type="PROSITE" id="PS51085"/>
    </source>
</evidence>
<evidence type="ECO:0000259" key="3">
    <source>
        <dbReference type="PROSITE" id="PS51384"/>
    </source>
</evidence>
<evidence type="ECO:0000313" key="5">
    <source>
        <dbReference type="Proteomes" id="UP001497493"/>
    </source>
</evidence>
<keyword evidence="4" id="KW-0560">Oxidoreductase</keyword>
<reference evidence="4 5" key="1">
    <citation type="submission" date="2024-04" db="EMBL/GenBank/DDBJ databases">
        <authorList>
            <person name="Cremers G."/>
        </authorList>
    </citation>
    <scope>NUCLEOTIDE SEQUENCE [LARGE SCALE GENOMIC DNA]</scope>
    <source>
        <strain evidence="4">MeCH1-AG</strain>
    </source>
</reference>
<dbReference type="InterPro" id="IPR001041">
    <property type="entry name" value="2Fe-2S_ferredoxin-type"/>
</dbReference>
<dbReference type="SUPFAM" id="SSF54292">
    <property type="entry name" value="2Fe-2S ferredoxin-like"/>
    <property type="match status" value="1"/>
</dbReference>